<comment type="caution">
    <text evidence="3">The sequence shown here is derived from an EMBL/GenBank/DDBJ whole genome shotgun (WGS) entry which is preliminary data.</text>
</comment>
<dbReference type="InterPro" id="IPR010737">
    <property type="entry name" value="4-carb_acid_sugar_kinase_N"/>
</dbReference>
<feature type="domain" description="Four-carbon acid sugar kinase nucleotide binding" evidence="2">
    <location>
        <begin position="251"/>
        <end position="417"/>
    </location>
</feature>
<evidence type="ECO:0000259" key="2">
    <source>
        <dbReference type="Pfam" id="PF17042"/>
    </source>
</evidence>
<name>A0ABS6JE29_9BACI</name>
<dbReference type="Proteomes" id="UP000784880">
    <property type="component" value="Unassembled WGS sequence"/>
</dbReference>
<protein>
    <submittedName>
        <fullName evidence="3">Four-carbon acid sugar kinase family protein</fullName>
    </submittedName>
</protein>
<feature type="domain" description="Four-carbon acid sugar kinase N-terminal" evidence="1">
    <location>
        <begin position="2"/>
        <end position="224"/>
    </location>
</feature>
<evidence type="ECO:0000313" key="3">
    <source>
        <dbReference type="EMBL" id="MBU9711660.1"/>
    </source>
</evidence>
<dbReference type="Pfam" id="PF07005">
    <property type="entry name" value="SBD_N"/>
    <property type="match status" value="1"/>
</dbReference>
<proteinExistence type="predicted"/>
<evidence type="ECO:0000313" key="4">
    <source>
        <dbReference type="Proteomes" id="UP000784880"/>
    </source>
</evidence>
<reference evidence="3 4" key="1">
    <citation type="submission" date="2021-06" db="EMBL/GenBank/DDBJ databases">
        <title>Bacillus sp. RD4P76, an endophyte from a halophyte.</title>
        <authorList>
            <person name="Sun J.-Q."/>
        </authorList>
    </citation>
    <scope>NUCLEOTIDE SEQUENCE [LARGE SCALE GENOMIC DNA]</scope>
    <source>
        <strain evidence="3 4">CGMCC 1.15917</strain>
    </source>
</reference>
<dbReference type="Pfam" id="PF17042">
    <property type="entry name" value="NBD_C"/>
    <property type="match status" value="1"/>
</dbReference>
<gene>
    <name evidence="3" type="ORF">KS419_07925</name>
</gene>
<organism evidence="3 4">
    <name type="scientific">Evansella tamaricis</name>
    <dbReference type="NCBI Taxonomy" id="2069301"/>
    <lineage>
        <taxon>Bacteria</taxon>
        <taxon>Bacillati</taxon>
        <taxon>Bacillota</taxon>
        <taxon>Bacilli</taxon>
        <taxon>Bacillales</taxon>
        <taxon>Bacillaceae</taxon>
        <taxon>Evansella</taxon>
    </lineage>
</organism>
<dbReference type="InterPro" id="IPR031475">
    <property type="entry name" value="NBD_C"/>
</dbReference>
<keyword evidence="3" id="KW-0418">Kinase</keyword>
<evidence type="ECO:0000259" key="1">
    <source>
        <dbReference type="Pfam" id="PF07005"/>
    </source>
</evidence>
<dbReference type="GO" id="GO:0016301">
    <property type="term" value="F:kinase activity"/>
    <property type="evidence" value="ECO:0007669"/>
    <property type="project" value="UniProtKB-KW"/>
</dbReference>
<keyword evidence="4" id="KW-1185">Reference proteome</keyword>
<dbReference type="RefSeq" id="WP_217065652.1">
    <property type="nucleotide sequence ID" value="NZ_JAHQCS010000079.1"/>
</dbReference>
<dbReference type="EMBL" id="JAHQCS010000079">
    <property type="protein sequence ID" value="MBU9711660.1"/>
    <property type="molecule type" value="Genomic_DNA"/>
</dbReference>
<keyword evidence="3" id="KW-0808">Transferase</keyword>
<accession>A0ABS6JE29</accession>
<sequence>MIGIVADDITGANDIGIMYGKAGLQTDVYPYTSFQERSQLSSPDVVILDTNSRLDGKKEAYDKVFQSTKQLEEAGCTQFFNKTCSVFRGNIGAEFDAMLDALEESFAVVVLGFPKNGRTTIHQEHFVYGTKLEDSNFRNDPVHPTLYSNIVEILQSQTERKVDHLDIETIRKGHVAIKSEMERKRENCHYLILDVEDQASLQEIAKAIHGEKIIAGASGVAEELVLVSERKQKAQREDQVKPEPKSSTGVLCAAGSLTPQTLGQIEYMKKQDCPLVEMETMQLFTSENATYLEELVAKTRELLVQGNDVLLYASNDSNAVAETKQTGRELGLTTEKVSRLVSSSLATVVSKVCDQTDINRFLVAGGETSASICKELSIEGMRVYKEIEPGLPSCINLSEPHYVFVLKSGSFGGPDFFAKALEHLRQ</sequence>